<comment type="caution">
    <text evidence="1">The sequence shown here is derived from an EMBL/GenBank/DDBJ whole genome shotgun (WGS) entry which is preliminary data.</text>
</comment>
<organism evidence="1 2">
    <name type="scientific">Candidatus Gallibacteroides avistercoris</name>
    <dbReference type="NCBI Taxonomy" id="2840833"/>
    <lineage>
        <taxon>Bacteria</taxon>
        <taxon>Pseudomonadati</taxon>
        <taxon>Bacteroidota</taxon>
        <taxon>Bacteroidia</taxon>
        <taxon>Bacteroidales</taxon>
        <taxon>Bacteroidaceae</taxon>
        <taxon>Bacteroidaceae incertae sedis</taxon>
        <taxon>Candidatus Gallibacteroides</taxon>
    </lineage>
</organism>
<dbReference type="AlphaFoldDB" id="A0A9D1M5W2"/>
<dbReference type="Proteomes" id="UP000824112">
    <property type="component" value="Unassembled WGS sequence"/>
</dbReference>
<proteinExistence type="predicted"/>
<protein>
    <submittedName>
        <fullName evidence="1">DUF2851 family protein</fullName>
    </submittedName>
</protein>
<name>A0A9D1M5W2_9BACT</name>
<gene>
    <name evidence="1" type="ORF">IAB03_00350</name>
</gene>
<sequence length="423" mass="48221">MEKLLRHIWQYRLFDARHLTTTDGQRLEIIHPGIPQEGSGTIFFNARIGLDGQTWAGNITVLSKSSLALAPDTPDDAYDTTLLLVVQEADVPILRSNKERVPQFVLPVSTELKERFDTLTTHTASLPCAGWLSIQDSLLLSDWMAALSAERLEQKTQRIQEWLSQEHGNWEEVCYRLLCRHLGFHTHSDAFERLARHTPLRLMQKHADSLFQVEAILFGQAGLLEDSSLTTDSYYQQLQREYLFLKQKFGLTPPPASCLKDGTRMRPMNSPCIRIAMLACCITQRDSLFARICDAESMQDFRELFKIELSGYWDTHYAFGKTSPSRKKTLGRASAESLLINIAAPLLYAYGLHSRNDACKERALRLLEALAPEKNRIVSEFASAGIIPQNAFESQALLQLRNRYCNHRECLDCRIGHRILSQR</sequence>
<dbReference type="InterPro" id="IPR021272">
    <property type="entry name" value="DUF2851"/>
</dbReference>
<dbReference type="Pfam" id="PF11013">
    <property type="entry name" value="DUF2851"/>
    <property type="match status" value="1"/>
</dbReference>
<dbReference type="EMBL" id="DVNA01000006">
    <property type="protein sequence ID" value="HIU54240.1"/>
    <property type="molecule type" value="Genomic_DNA"/>
</dbReference>
<evidence type="ECO:0000313" key="1">
    <source>
        <dbReference type="EMBL" id="HIU54240.1"/>
    </source>
</evidence>
<reference evidence="1" key="2">
    <citation type="journal article" date="2021" name="PeerJ">
        <title>Extensive microbial diversity within the chicken gut microbiome revealed by metagenomics and culture.</title>
        <authorList>
            <person name="Gilroy R."/>
            <person name="Ravi A."/>
            <person name="Getino M."/>
            <person name="Pursley I."/>
            <person name="Horton D.L."/>
            <person name="Alikhan N.F."/>
            <person name="Baker D."/>
            <person name="Gharbi K."/>
            <person name="Hall N."/>
            <person name="Watson M."/>
            <person name="Adriaenssens E.M."/>
            <person name="Foster-Nyarko E."/>
            <person name="Jarju S."/>
            <person name="Secka A."/>
            <person name="Antonio M."/>
            <person name="Oren A."/>
            <person name="Chaudhuri R.R."/>
            <person name="La Ragione R."/>
            <person name="Hildebrand F."/>
            <person name="Pallen M.J."/>
        </authorList>
    </citation>
    <scope>NUCLEOTIDE SEQUENCE</scope>
    <source>
        <strain evidence="1">CHK158-818</strain>
    </source>
</reference>
<accession>A0A9D1M5W2</accession>
<reference evidence="1" key="1">
    <citation type="submission" date="2020-10" db="EMBL/GenBank/DDBJ databases">
        <authorList>
            <person name="Gilroy R."/>
        </authorList>
    </citation>
    <scope>NUCLEOTIDE SEQUENCE</scope>
    <source>
        <strain evidence="1">CHK158-818</strain>
    </source>
</reference>
<evidence type="ECO:0000313" key="2">
    <source>
        <dbReference type="Proteomes" id="UP000824112"/>
    </source>
</evidence>